<evidence type="ECO:0000256" key="1">
    <source>
        <dbReference type="SAM" id="SignalP"/>
    </source>
</evidence>
<name>A0A8T0WB52_PANVG</name>
<gene>
    <name evidence="2" type="ORF">PVAP13_2KG192291</name>
</gene>
<proteinExistence type="predicted"/>
<sequence length="146" mass="16991">MAETNVRILLFHFLIVSFCSRDWFTRLTNWCFGSRGCDGMASMSNIVMQLHIDACSYRGISAALSSGLHDLFRQAHLELRLSLWLWFWKALVSCWDQWPLCCRYIVYIPIHLRCLFQTLVQSQVLFILCMPVCQKVTKALVPLTLL</sequence>
<reference evidence="2" key="1">
    <citation type="submission" date="2020-05" db="EMBL/GenBank/DDBJ databases">
        <title>WGS assembly of Panicum virgatum.</title>
        <authorList>
            <person name="Lovell J.T."/>
            <person name="Jenkins J."/>
            <person name="Shu S."/>
            <person name="Juenger T.E."/>
            <person name="Schmutz J."/>
        </authorList>
    </citation>
    <scope>NUCLEOTIDE SEQUENCE</scope>
    <source>
        <strain evidence="2">AP13</strain>
    </source>
</reference>
<evidence type="ECO:0000313" key="3">
    <source>
        <dbReference type="Proteomes" id="UP000823388"/>
    </source>
</evidence>
<accession>A0A8T0WB52</accession>
<evidence type="ECO:0000313" key="2">
    <source>
        <dbReference type="EMBL" id="KAG2642614.1"/>
    </source>
</evidence>
<dbReference type="AlphaFoldDB" id="A0A8T0WB52"/>
<evidence type="ECO:0008006" key="4">
    <source>
        <dbReference type="Google" id="ProtNLM"/>
    </source>
</evidence>
<keyword evidence="1" id="KW-0732">Signal</keyword>
<protein>
    <recommendedName>
        <fullName evidence="4">Secreted protein</fullName>
    </recommendedName>
</protein>
<keyword evidence="3" id="KW-1185">Reference proteome</keyword>
<organism evidence="2 3">
    <name type="scientific">Panicum virgatum</name>
    <name type="common">Blackwell switchgrass</name>
    <dbReference type="NCBI Taxonomy" id="38727"/>
    <lineage>
        <taxon>Eukaryota</taxon>
        <taxon>Viridiplantae</taxon>
        <taxon>Streptophyta</taxon>
        <taxon>Embryophyta</taxon>
        <taxon>Tracheophyta</taxon>
        <taxon>Spermatophyta</taxon>
        <taxon>Magnoliopsida</taxon>
        <taxon>Liliopsida</taxon>
        <taxon>Poales</taxon>
        <taxon>Poaceae</taxon>
        <taxon>PACMAD clade</taxon>
        <taxon>Panicoideae</taxon>
        <taxon>Panicodae</taxon>
        <taxon>Paniceae</taxon>
        <taxon>Panicinae</taxon>
        <taxon>Panicum</taxon>
        <taxon>Panicum sect. Hiantes</taxon>
    </lineage>
</organism>
<feature type="signal peptide" evidence="1">
    <location>
        <begin position="1"/>
        <end position="21"/>
    </location>
</feature>
<comment type="caution">
    <text evidence="2">The sequence shown here is derived from an EMBL/GenBank/DDBJ whole genome shotgun (WGS) entry which is preliminary data.</text>
</comment>
<dbReference type="Proteomes" id="UP000823388">
    <property type="component" value="Chromosome 2K"/>
</dbReference>
<feature type="chain" id="PRO_5035777290" description="Secreted protein" evidence="1">
    <location>
        <begin position="22"/>
        <end position="146"/>
    </location>
</feature>
<dbReference type="EMBL" id="CM029039">
    <property type="protein sequence ID" value="KAG2642614.1"/>
    <property type="molecule type" value="Genomic_DNA"/>
</dbReference>